<sequence length="172" mass="18747">MDMSSDHLRDSASAKAFTDRLLLAASISSTSFTSRRWSIVHRCFTDFWEDAAKVAGCTLFSCRRNPGKELKTREQTGQTCVACVLVLAGWLLDARVELVLGALDPWLEWDPSGLWGAVRGVPGGRGDSGMFKHAFLDLKRMFIRAGGTSLISETSQLLETTGAESISASNDD</sequence>
<proteinExistence type="predicted"/>
<gene>
    <name evidence="1" type="ORF">T01_3579</name>
</gene>
<name>A0A0V1ASI3_TRISP</name>
<organism evidence="1 2">
    <name type="scientific">Trichinella spiralis</name>
    <name type="common">Trichina worm</name>
    <dbReference type="NCBI Taxonomy" id="6334"/>
    <lineage>
        <taxon>Eukaryota</taxon>
        <taxon>Metazoa</taxon>
        <taxon>Ecdysozoa</taxon>
        <taxon>Nematoda</taxon>
        <taxon>Enoplea</taxon>
        <taxon>Dorylaimia</taxon>
        <taxon>Trichinellida</taxon>
        <taxon>Trichinellidae</taxon>
        <taxon>Trichinella</taxon>
    </lineage>
</organism>
<dbReference type="InParanoid" id="A0A0V1ASI3"/>
<protein>
    <submittedName>
        <fullName evidence="1">Uncharacterized protein</fullName>
    </submittedName>
</protein>
<evidence type="ECO:0000313" key="2">
    <source>
        <dbReference type="Proteomes" id="UP000054776"/>
    </source>
</evidence>
<keyword evidence="2" id="KW-1185">Reference proteome</keyword>
<comment type="caution">
    <text evidence="1">The sequence shown here is derived from an EMBL/GenBank/DDBJ whole genome shotgun (WGS) entry which is preliminary data.</text>
</comment>
<dbReference type="AlphaFoldDB" id="A0A0V1ASI3"/>
<reference evidence="1 2" key="1">
    <citation type="submission" date="2015-01" db="EMBL/GenBank/DDBJ databases">
        <title>Evolution of Trichinella species and genotypes.</title>
        <authorList>
            <person name="Korhonen P.K."/>
            <person name="Edoardo P."/>
            <person name="Giuseppe L.R."/>
            <person name="Gasser R.B."/>
        </authorList>
    </citation>
    <scope>NUCLEOTIDE SEQUENCE [LARGE SCALE GENOMIC DNA]</scope>
    <source>
        <strain evidence="1">ISS3</strain>
    </source>
</reference>
<evidence type="ECO:0000313" key="1">
    <source>
        <dbReference type="EMBL" id="KRY27717.1"/>
    </source>
</evidence>
<dbReference type="Proteomes" id="UP000054776">
    <property type="component" value="Unassembled WGS sequence"/>
</dbReference>
<accession>A0A0V1ASI3</accession>
<dbReference type="EMBL" id="JYDH01000239">
    <property type="protein sequence ID" value="KRY27717.1"/>
    <property type="molecule type" value="Genomic_DNA"/>
</dbReference>